<dbReference type="InterPro" id="IPR043148">
    <property type="entry name" value="TagF_C"/>
</dbReference>
<dbReference type="SUPFAM" id="SSF53756">
    <property type="entry name" value="UDP-Glycosyltransferase/glycogen phosphorylase"/>
    <property type="match status" value="1"/>
</dbReference>
<evidence type="ECO:0000313" key="2">
    <source>
        <dbReference type="Proteomes" id="UP000197068"/>
    </source>
</evidence>
<sequence>MKKVLLNCVRALDNSISNSFGEIRILFIVRNTIGMASLSPLIKEFLNRGNTHLAITEEYSGCYQWPDEGEVSEWKEKYFINSKASTFKKWHYVFISDISLLWFIRDTTKVKISHGWAHGTSDKKSSKKGEFHYLKSLIEDNPADIYFHNSECDYQFLKPFFKGENSKAHFISGYAKIDSLIAALDSSSESQIEILGLDSSKPTIVICSHFNPKSLYNTFNYHIIESVLASNNYNVLALGHCNLWREGKNTLYNNIEKLSEKYTNFRFIPNLDDNSPILKSADLFIGDTSSIFFEFCVVDKPILFFKHPEFEFESEDIANFYTQAALPFSKIEDIDELIKKGLSEPQKQQQERSRLIKTFIPRRGGVSKYIVDTIVEIGRLSGPNTKKWNKAISLSEKSVVVQI</sequence>
<organism evidence="1 2">
    <name type="scientific">Colwellia marinimaniae</name>
    <dbReference type="NCBI Taxonomy" id="1513592"/>
    <lineage>
        <taxon>Bacteria</taxon>
        <taxon>Pseudomonadati</taxon>
        <taxon>Pseudomonadota</taxon>
        <taxon>Gammaproteobacteria</taxon>
        <taxon>Alteromonadales</taxon>
        <taxon>Colwelliaceae</taxon>
        <taxon>Colwellia</taxon>
    </lineage>
</organism>
<protein>
    <submittedName>
        <fullName evidence="1">Uncharacterized protein</fullName>
    </submittedName>
</protein>
<reference evidence="1 2" key="1">
    <citation type="submission" date="2017-06" db="EMBL/GenBank/DDBJ databases">
        <title>Whole Genome Sequences of Colwellia marinimaniae MTCD1.</title>
        <authorList>
            <person name="Kusumoto H."/>
            <person name="Inoue M."/>
            <person name="Tanikawa K."/>
            <person name="Maeji H."/>
            <person name="Cameron J.H."/>
            <person name="Bartlett D.H."/>
        </authorList>
    </citation>
    <scope>NUCLEOTIDE SEQUENCE [LARGE SCALE GENOMIC DNA]</scope>
    <source>
        <strain evidence="1 2">MTCD1</strain>
    </source>
</reference>
<accession>A0ABQ0MT59</accession>
<dbReference type="RefSeq" id="WP_057183442.1">
    <property type="nucleotide sequence ID" value="NZ_BDQM01000006.1"/>
</dbReference>
<name>A0ABQ0MT59_9GAMM</name>
<evidence type="ECO:0000313" key="1">
    <source>
        <dbReference type="EMBL" id="GAW95537.1"/>
    </source>
</evidence>
<dbReference type="InterPro" id="IPR007554">
    <property type="entry name" value="Glycerophosphate_synth"/>
</dbReference>
<keyword evidence="2" id="KW-1185">Reference proteome</keyword>
<comment type="caution">
    <text evidence="1">The sequence shown here is derived from an EMBL/GenBank/DDBJ whole genome shotgun (WGS) entry which is preliminary data.</text>
</comment>
<dbReference type="Pfam" id="PF04464">
    <property type="entry name" value="Glyphos_transf"/>
    <property type="match status" value="1"/>
</dbReference>
<gene>
    <name evidence="1" type="ORF">MTCD1_01140</name>
</gene>
<proteinExistence type="predicted"/>
<dbReference type="Gene3D" id="3.40.50.12580">
    <property type="match status" value="1"/>
</dbReference>
<dbReference type="EMBL" id="BDQM01000006">
    <property type="protein sequence ID" value="GAW95537.1"/>
    <property type="molecule type" value="Genomic_DNA"/>
</dbReference>
<dbReference type="Proteomes" id="UP000197068">
    <property type="component" value="Unassembled WGS sequence"/>
</dbReference>